<protein>
    <submittedName>
        <fullName evidence="2">Uncharacterized protein</fullName>
    </submittedName>
</protein>
<gene>
    <name evidence="2" type="ORF">CYNAS_LOCUS9602</name>
</gene>
<feature type="compositionally biased region" description="Polar residues" evidence="1">
    <location>
        <begin position="82"/>
        <end position="94"/>
    </location>
</feature>
<organism evidence="2 3">
    <name type="scientific">Cylicocyclus nassatus</name>
    <name type="common">Nematode worm</name>
    <dbReference type="NCBI Taxonomy" id="53992"/>
    <lineage>
        <taxon>Eukaryota</taxon>
        <taxon>Metazoa</taxon>
        <taxon>Ecdysozoa</taxon>
        <taxon>Nematoda</taxon>
        <taxon>Chromadorea</taxon>
        <taxon>Rhabditida</taxon>
        <taxon>Rhabditina</taxon>
        <taxon>Rhabditomorpha</taxon>
        <taxon>Strongyloidea</taxon>
        <taxon>Strongylidae</taxon>
        <taxon>Cylicocyclus</taxon>
    </lineage>
</organism>
<sequence length="158" mass="17849">MTAISRRLLRAADNITKHYHSLPRILNYRYPTINLFIQQPSNSATEEQKPKVREELSRSERLKRFDERRAAFLAKLAERRQQQSSAKAEETPTTSRRRVEPSDKPSTSTVDPRDLPSTSQEEFASDQANEVGTSDQPSTSQTVSGYVTPATTPATLEI</sequence>
<comment type="caution">
    <text evidence="2">The sequence shown here is derived from an EMBL/GenBank/DDBJ whole genome shotgun (WGS) entry which is preliminary data.</text>
</comment>
<dbReference type="EMBL" id="CATQJL010000223">
    <property type="protein sequence ID" value="CAJ0597619.1"/>
    <property type="molecule type" value="Genomic_DNA"/>
</dbReference>
<feature type="compositionally biased region" description="Polar residues" evidence="1">
    <location>
        <begin position="104"/>
        <end position="158"/>
    </location>
</feature>
<feature type="region of interest" description="Disordered" evidence="1">
    <location>
        <begin position="41"/>
        <end position="61"/>
    </location>
</feature>
<feature type="region of interest" description="Disordered" evidence="1">
    <location>
        <begin position="76"/>
        <end position="158"/>
    </location>
</feature>
<evidence type="ECO:0000256" key="1">
    <source>
        <dbReference type="SAM" id="MobiDB-lite"/>
    </source>
</evidence>
<keyword evidence="3" id="KW-1185">Reference proteome</keyword>
<feature type="compositionally biased region" description="Basic and acidic residues" evidence="1">
    <location>
        <begin position="46"/>
        <end position="61"/>
    </location>
</feature>
<evidence type="ECO:0000313" key="2">
    <source>
        <dbReference type="EMBL" id="CAJ0597619.1"/>
    </source>
</evidence>
<proteinExistence type="predicted"/>
<reference evidence="2" key="1">
    <citation type="submission" date="2023-07" db="EMBL/GenBank/DDBJ databases">
        <authorList>
            <consortium name="CYATHOMIX"/>
        </authorList>
    </citation>
    <scope>NUCLEOTIDE SEQUENCE</scope>
    <source>
        <strain evidence="2">N/A</strain>
    </source>
</reference>
<accession>A0AA36M3P9</accession>
<dbReference type="Proteomes" id="UP001176961">
    <property type="component" value="Unassembled WGS sequence"/>
</dbReference>
<evidence type="ECO:0000313" key="3">
    <source>
        <dbReference type="Proteomes" id="UP001176961"/>
    </source>
</evidence>
<dbReference type="AlphaFoldDB" id="A0AA36M3P9"/>
<name>A0AA36M3P9_CYLNA</name>